<comment type="caution">
    <text evidence="1">The sequence shown here is derived from an EMBL/GenBank/DDBJ whole genome shotgun (WGS) entry which is preliminary data.</text>
</comment>
<gene>
    <name evidence="1" type="ORF">EV182_000455</name>
</gene>
<organism evidence="1 2">
    <name type="scientific">Spiromyces aspiralis</name>
    <dbReference type="NCBI Taxonomy" id="68401"/>
    <lineage>
        <taxon>Eukaryota</taxon>
        <taxon>Fungi</taxon>
        <taxon>Fungi incertae sedis</taxon>
        <taxon>Zoopagomycota</taxon>
        <taxon>Kickxellomycotina</taxon>
        <taxon>Kickxellomycetes</taxon>
        <taxon>Kickxellales</taxon>
        <taxon>Kickxellaceae</taxon>
        <taxon>Spiromyces</taxon>
    </lineage>
</organism>
<keyword evidence="2" id="KW-1185">Reference proteome</keyword>
<reference evidence="1" key="1">
    <citation type="submission" date="2022-06" db="EMBL/GenBank/DDBJ databases">
        <title>Phylogenomic reconstructions and comparative analyses of Kickxellomycotina fungi.</title>
        <authorList>
            <person name="Reynolds N.K."/>
            <person name="Stajich J.E."/>
            <person name="Barry K."/>
            <person name="Grigoriev I.V."/>
            <person name="Crous P."/>
            <person name="Smith M.E."/>
        </authorList>
    </citation>
    <scope>NUCLEOTIDE SEQUENCE</scope>
    <source>
        <strain evidence="1">RSA 2271</strain>
    </source>
</reference>
<accession>A0ACC1HJJ7</accession>
<dbReference type="EMBL" id="JAMZIH010005162">
    <property type="protein sequence ID" value="KAJ1675841.1"/>
    <property type="molecule type" value="Genomic_DNA"/>
</dbReference>
<name>A0ACC1HJJ7_9FUNG</name>
<protein>
    <submittedName>
        <fullName evidence="1">Uncharacterized protein</fullName>
    </submittedName>
</protein>
<dbReference type="Proteomes" id="UP001145114">
    <property type="component" value="Unassembled WGS sequence"/>
</dbReference>
<proteinExistence type="predicted"/>
<evidence type="ECO:0000313" key="2">
    <source>
        <dbReference type="Proteomes" id="UP001145114"/>
    </source>
</evidence>
<sequence>MRMPKHYLQAYVMARAYICLPGEEPARGREAVGHPFRATRRGAFVDGGQVGRRRTGTSADGDELNLLGQRKWGARRLALAFAGLAMGMTLVCLGETIAGQQMSSIRGKFTTSISAVWLEAGFLLTCVMLQPVYIKLAEMFGRARPLCAAVVIFSAFSVLAGAGQSFEAVVVGRALQGAGGAGMMPLTLVVLTDITAAGQRVMWINLLGVAILAGKWVGPVIGALGVEHGSAWRWTYYAPAIWGLLTLGIMAATLRGMPAPPVNYGRARSGKSDRPLWRDFDLLGMALWSAGSLMLLTGLVLGGNVRPWGSAVVLCLIILGTSLLLVFGAVEWKVARWPMVPLRVVGRPRSLLALAGSFFAGMCMYTSVLFIPLIYSTALERAASNAGLQILWCLLGGLVGLAVSTVAGWQRKCYYLLNLVGLAIITVGNGLMMLWNAGEQPALKPAIQVITGFGLGLCIQQMLLAAQDGVPATDIATVTTLVDYARTFGGMIGLVVGLSILRTWVSHRVIPILKGIPLFSLTTGGNDLTSIDITEIGPHIPVLRKAFPSIVSAAINEAFRGFHVLFILNAVYAFTALAFFVFVRQLPARSL</sequence>
<evidence type="ECO:0000313" key="1">
    <source>
        <dbReference type="EMBL" id="KAJ1675841.1"/>
    </source>
</evidence>